<protein>
    <submittedName>
        <fullName evidence="1">Uncharacterized protein</fullName>
    </submittedName>
</protein>
<evidence type="ECO:0000313" key="1">
    <source>
        <dbReference type="EnsemblPlants" id="AET7Gv21020300.4"/>
    </source>
</evidence>
<name>A0A453SP54_AEGTS</name>
<reference evidence="1" key="5">
    <citation type="journal article" date="2021" name="G3 (Bethesda)">
        <title>Aegilops tauschii genome assembly Aet v5.0 features greater sequence contiguity and improved annotation.</title>
        <authorList>
            <person name="Wang L."/>
            <person name="Zhu T."/>
            <person name="Rodriguez J.C."/>
            <person name="Deal K.R."/>
            <person name="Dubcovsky J."/>
            <person name="McGuire P.E."/>
            <person name="Lux T."/>
            <person name="Spannagl M."/>
            <person name="Mayer K.F.X."/>
            <person name="Baldrich P."/>
            <person name="Meyers B.C."/>
            <person name="Huo N."/>
            <person name="Gu Y.Q."/>
            <person name="Zhou H."/>
            <person name="Devos K.M."/>
            <person name="Bennetzen J.L."/>
            <person name="Unver T."/>
            <person name="Budak H."/>
            <person name="Gulick P.J."/>
            <person name="Galiba G."/>
            <person name="Kalapos B."/>
            <person name="Nelson D.R."/>
            <person name="Li P."/>
            <person name="You F.M."/>
            <person name="Luo M.C."/>
            <person name="Dvorak J."/>
        </authorList>
    </citation>
    <scope>NUCLEOTIDE SEQUENCE [LARGE SCALE GENOMIC DNA]</scope>
    <source>
        <strain evidence="1">cv. AL8/78</strain>
    </source>
</reference>
<reference evidence="1" key="3">
    <citation type="journal article" date="2017" name="Nature">
        <title>Genome sequence of the progenitor of the wheat D genome Aegilops tauschii.</title>
        <authorList>
            <person name="Luo M.C."/>
            <person name="Gu Y.Q."/>
            <person name="Puiu D."/>
            <person name="Wang H."/>
            <person name="Twardziok S.O."/>
            <person name="Deal K.R."/>
            <person name="Huo N."/>
            <person name="Zhu T."/>
            <person name="Wang L."/>
            <person name="Wang Y."/>
            <person name="McGuire P.E."/>
            <person name="Liu S."/>
            <person name="Long H."/>
            <person name="Ramasamy R.K."/>
            <person name="Rodriguez J.C."/>
            <person name="Van S.L."/>
            <person name="Yuan L."/>
            <person name="Wang Z."/>
            <person name="Xia Z."/>
            <person name="Xiao L."/>
            <person name="Anderson O.D."/>
            <person name="Ouyang S."/>
            <person name="Liang Y."/>
            <person name="Zimin A.V."/>
            <person name="Pertea G."/>
            <person name="Qi P."/>
            <person name="Bennetzen J.L."/>
            <person name="Dai X."/>
            <person name="Dawson M.W."/>
            <person name="Muller H.G."/>
            <person name="Kugler K."/>
            <person name="Rivarola-Duarte L."/>
            <person name="Spannagl M."/>
            <person name="Mayer K.F.X."/>
            <person name="Lu F.H."/>
            <person name="Bevan M.W."/>
            <person name="Leroy P."/>
            <person name="Li P."/>
            <person name="You F.M."/>
            <person name="Sun Q."/>
            <person name="Liu Z."/>
            <person name="Lyons E."/>
            <person name="Wicker T."/>
            <person name="Salzberg S.L."/>
            <person name="Devos K.M."/>
            <person name="Dvorak J."/>
        </authorList>
    </citation>
    <scope>NUCLEOTIDE SEQUENCE [LARGE SCALE GENOMIC DNA]</scope>
    <source>
        <strain evidence="1">cv. AL8/78</strain>
    </source>
</reference>
<sequence>MIISSSHILLRKTGHHIQVFNHLECLDGRRKTDLQPTLSYCSSILFDLHSGDPSFCFTICNTTHCNSKFQYRILVYSVSP</sequence>
<accession>A0A453SP54</accession>
<evidence type="ECO:0000313" key="2">
    <source>
        <dbReference type="Proteomes" id="UP000015105"/>
    </source>
</evidence>
<dbReference type="Gramene" id="AET7Gv21020300.4">
    <property type="protein sequence ID" value="AET7Gv21020300.4"/>
    <property type="gene ID" value="AET7Gv21020300"/>
</dbReference>
<dbReference type="EnsemblPlants" id="AET7Gv21020300.4">
    <property type="protein sequence ID" value="AET7Gv21020300.4"/>
    <property type="gene ID" value="AET7Gv21020300"/>
</dbReference>
<reference evidence="2" key="1">
    <citation type="journal article" date="2014" name="Science">
        <title>Ancient hybridizations among the ancestral genomes of bread wheat.</title>
        <authorList>
            <consortium name="International Wheat Genome Sequencing Consortium,"/>
            <person name="Marcussen T."/>
            <person name="Sandve S.R."/>
            <person name="Heier L."/>
            <person name="Spannagl M."/>
            <person name="Pfeifer M."/>
            <person name="Jakobsen K.S."/>
            <person name="Wulff B.B."/>
            <person name="Steuernagel B."/>
            <person name="Mayer K.F."/>
            <person name="Olsen O.A."/>
        </authorList>
    </citation>
    <scope>NUCLEOTIDE SEQUENCE [LARGE SCALE GENOMIC DNA]</scope>
    <source>
        <strain evidence="2">cv. AL8/78</strain>
    </source>
</reference>
<dbReference type="Proteomes" id="UP000015105">
    <property type="component" value="Chromosome 7D"/>
</dbReference>
<proteinExistence type="predicted"/>
<dbReference type="AlphaFoldDB" id="A0A453SP54"/>
<reference evidence="2" key="2">
    <citation type="journal article" date="2017" name="Nat. Plants">
        <title>The Aegilops tauschii genome reveals multiple impacts of transposons.</title>
        <authorList>
            <person name="Zhao G."/>
            <person name="Zou C."/>
            <person name="Li K."/>
            <person name="Wang K."/>
            <person name="Li T."/>
            <person name="Gao L."/>
            <person name="Zhang X."/>
            <person name="Wang H."/>
            <person name="Yang Z."/>
            <person name="Liu X."/>
            <person name="Jiang W."/>
            <person name="Mao L."/>
            <person name="Kong X."/>
            <person name="Jiao Y."/>
            <person name="Jia J."/>
        </authorList>
    </citation>
    <scope>NUCLEOTIDE SEQUENCE [LARGE SCALE GENOMIC DNA]</scope>
    <source>
        <strain evidence="2">cv. AL8/78</strain>
    </source>
</reference>
<keyword evidence="2" id="KW-1185">Reference proteome</keyword>
<reference evidence="1" key="4">
    <citation type="submission" date="2019-03" db="UniProtKB">
        <authorList>
            <consortium name="EnsemblPlants"/>
        </authorList>
    </citation>
    <scope>IDENTIFICATION</scope>
</reference>
<organism evidence="1 2">
    <name type="scientific">Aegilops tauschii subsp. strangulata</name>
    <name type="common">Goatgrass</name>
    <dbReference type="NCBI Taxonomy" id="200361"/>
    <lineage>
        <taxon>Eukaryota</taxon>
        <taxon>Viridiplantae</taxon>
        <taxon>Streptophyta</taxon>
        <taxon>Embryophyta</taxon>
        <taxon>Tracheophyta</taxon>
        <taxon>Spermatophyta</taxon>
        <taxon>Magnoliopsida</taxon>
        <taxon>Liliopsida</taxon>
        <taxon>Poales</taxon>
        <taxon>Poaceae</taxon>
        <taxon>BOP clade</taxon>
        <taxon>Pooideae</taxon>
        <taxon>Triticodae</taxon>
        <taxon>Triticeae</taxon>
        <taxon>Triticinae</taxon>
        <taxon>Aegilops</taxon>
    </lineage>
</organism>